<proteinExistence type="predicted"/>
<feature type="compositionally biased region" description="Basic residues" evidence="1">
    <location>
        <begin position="1"/>
        <end position="11"/>
    </location>
</feature>
<dbReference type="AlphaFoldDB" id="C5XNU9"/>
<accession>C5XNU9</accession>
<evidence type="ECO:0000256" key="1">
    <source>
        <dbReference type="SAM" id="MobiDB-lite"/>
    </source>
</evidence>
<feature type="region of interest" description="Disordered" evidence="1">
    <location>
        <begin position="1"/>
        <end position="81"/>
    </location>
</feature>
<dbReference type="HOGENOM" id="CLU_008459_10_0_1"/>
<reference evidence="3" key="2">
    <citation type="journal article" date="2018" name="Plant J.">
        <title>The Sorghum bicolor reference genome: improved assembly, gene annotations, a transcriptome atlas, and signatures of genome organization.</title>
        <authorList>
            <person name="McCormick R.F."/>
            <person name="Truong S.K."/>
            <person name="Sreedasyam A."/>
            <person name="Jenkins J."/>
            <person name="Shu S."/>
            <person name="Sims D."/>
            <person name="Kennedy M."/>
            <person name="Amirebrahimi M."/>
            <person name="Weers B.D."/>
            <person name="McKinley B."/>
            <person name="Mattison A."/>
            <person name="Morishige D.T."/>
            <person name="Grimwood J."/>
            <person name="Schmutz J."/>
            <person name="Mullet J.E."/>
        </authorList>
    </citation>
    <scope>NUCLEOTIDE SEQUENCE [LARGE SCALE GENOMIC DNA]</scope>
    <source>
        <strain evidence="3">cv. BTx623</strain>
    </source>
</reference>
<keyword evidence="3" id="KW-1185">Reference proteome</keyword>
<protein>
    <submittedName>
        <fullName evidence="2">Uncharacterized protein</fullName>
    </submittedName>
</protein>
<dbReference type="Proteomes" id="UP000000768">
    <property type="component" value="Chromosome 3"/>
</dbReference>
<gene>
    <name evidence="2" type="ORF">SORBI_3003G198150</name>
</gene>
<dbReference type="Gramene" id="EES00962">
    <property type="protein sequence ID" value="EES00962"/>
    <property type="gene ID" value="SORBI_3003G198150"/>
</dbReference>
<sequence length="191" mass="20024">MGGERKPRRCRVLAAAHPIPAAPAPAPAPAPPVPTAAASTPVTHTRAGTRRVHVAFPPSPSPSPRRLSLLSAGKLPAPEPQPQITHLDVPDTGCQISIRFFPAPAPQVEEGAARHPPCSLHCTTLFGAGAATLLPEFLTTHEEGVARLPARLCFGDSGAWAWTRIRVCLPPDAREVRAPDLGTDHSRSGGT</sequence>
<feature type="compositionally biased region" description="Pro residues" evidence="1">
    <location>
        <begin position="20"/>
        <end position="34"/>
    </location>
</feature>
<evidence type="ECO:0000313" key="2">
    <source>
        <dbReference type="EMBL" id="EES00962.2"/>
    </source>
</evidence>
<dbReference type="InParanoid" id="C5XNU9"/>
<organism evidence="2 3">
    <name type="scientific">Sorghum bicolor</name>
    <name type="common">Sorghum</name>
    <name type="synonym">Sorghum vulgare</name>
    <dbReference type="NCBI Taxonomy" id="4558"/>
    <lineage>
        <taxon>Eukaryota</taxon>
        <taxon>Viridiplantae</taxon>
        <taxon>Streptophyta</taxon>
        <taxon>Embryophyta</taxon>
        <taxon>Tracheophyta</taxon>
        <taxon>Spermatophyta</taxon>
        <taxon>Magnoliopsida</taxon>
        <taxon>Liliopsida</taxon>
        <taxon>Poales</taxon>
        <taxon>Poaceae</taxon>
        <taxon>PACMAD clade</taxon>
        <taxon>Panicoideae</taxon>
        <taxon>Andropogonodae</taxon>
        <taxon>Andropogoneae</taxon>
        <taxon>Sorghinae</taxon>
        <taxon>Sorghum</taxon>
    </lineage>
</organism>
<dbReference type="EMBL" id="CM000762">
    <property type="protein sequence ID" value="EES00962.2"/>
    <property type="molecule type" value="Genomic_DNA"/>
</dbReference>
<name>C5XNU9_SORBI</name>
<evidence type="ECO:0000313" key="3">
    <source>
        <dbReference type="Proteomes" id="UP000000768"/>
    </source>
</evidence>
<reference evidence="2 3" key="1">
    <citation type="journal article" date="2009" name="Nature">
        <title>The Sorghum bicolor genome and the diversification of grasses.</title>
        <authorList>
            <person name="Paterson A.H."/>
            <person name="Bowers J.E."/>
            <person name="Bruggmann R."/>
            <person name="Dubchak I."/>
            <person name="Grimwood J."/>
            <person name="Gundlach H."/>
            <person name="Haberer G."/>
            <person name="Hellsten U."/>
            <person name="Mitros T."/>
            <person name="Poliakov A."/>
            <person name="Schmutz J."/>
            <person name="Spannagl M."/>
            <person name="Tang H."/>
            <person name="Wang X."/>
            <person name="Wicker T."/>
            <person name="Bharti A.K."/>
            <person name="Chapman J."/>
            <person name="Feltus F.A."/>
            <person name="Gowik U."/>
            <person name="Grigoriev I.V."/>
            <person name="Lyons E."/>
            <person name="Maher C.A."/>
            <person name="Martis M."/>
            <person name="Narechania A."/>
            <person name="Otillar R.P."/>
            <person name="Penning B.W."/>
            <person name="Salamov A.A."/>
            <person name="Wang Y."/>
            <person name="Zhang L."/>
            <person name="Carpita N.C."/>
            <person name="Freeling M."/>
            <person name="Gingle A.R."/>
            <person name="Hash C.T."/>
            <person name="Keller B."/>
            <person name="Klein P."/>
            <person name="Kresovich S."/>
            <person name="McCann M.C."/>
            <person name="Ming R."/>
            <person name="Peterson D.G."/>
            <person name="Mehboob-ur-Rahman"/>
            <person name="Ware D."/>
            <person name="Westhoff P."/>
            <person name="Mayer K.F."/>
            <person name="Messing J."/>
            <person name="Rokhsar D.S."/>
        </authorList>
    </citation>
    <scope>NUCLEOTIDE SEQUENCE [LARGE SCALE GENOMIC DNA]</scope>
    <source>
        <strain evidence="3">cv. BTx623</strain>
    </source>
</reference>